<evidence type="ECO:0000313" key="1">
    <source>
        <dbReference type="EMBL" id="QYR52655.1"/>
    </source>
</evidence>
<keyword evidence="2" id="KW-1185">Reference proteome</keyword>
<accession>A0ABX8WNF8</accession>
<sequence length="33" mass="3669">MDNREAIEAYNARVERDGTLSERVSAFLAKQGA</sequence>
<reference evidence="1 2" key="1">
    <citation type="submission" date="2021-08" db="EMBL/GenBank/DDBJ databases">
        <title>Lysobacter sp. strain CJ11 Genome sequencing and assembly.</title>
        <authorList>
            <person name="Kim I."/>
        </authorList>
    </citation>
    <scope>NUCLEOTIDE SEQUENCE [LARGE SCALE GENOMIC DNA]</scope>
    <source>
        <strain evidence="1 2">CJ11</strain>
    </source>
</reference>
<proteinExistence type="predicted"/>
<organism evidence="1 2">
    <name type="scientific">Lysobacter soyae</name>
    <dbReference type="NCBI Taxonomy" id="2764185"/>
    <lineage>
        <taxon>Bacteria</taxon>
        <taxon>Pseudomonadati</taxon>
        <taxon>Pseudomonadota</taxon>
        <taxon>Gammaproteobacteria</taxon>
        <taxon>Lysobacterales</taxon>
        <taxon>Lysobacteraceae</taxon>
        <taxon>Lysobacter</taxon>
    </lineage>
</organism>
<name>A0ABX8WNF8_9GAMM</name>
<protein>
    <submittedName>
        <fullName evidence="1">Type II toxin-antitoxin system CcdA family antitoxin</fullName>
    </submittedName>
</protein>
<gene>
    <name evidence="1" type="ORF">H8L67_08690</name>
</gene>
<dbReference type="EMBL" id="CP080544">
    <property type="protein sequence ID" value="QYR52655.1"/>
    <property type="molecule type" value="Genomic_DNA"/>
</dbReference>
<dbReference type="Proteomes" id="UP000824755">
    <property type="component" value="Chromosome"/>
</dbReference>
<evidence type="ECO:0000313" key="2">
    <source>
        <dbReference type="Proteomes" id="UP000824755"/>
    </source>
</evidence>